<dbReference type="InterPro" id="IPR006311">
    <property type="entry name" value="TAT_signal"/>
</dbReference>
<evidence type="ECO:0000256" key="1">
    <source>
        <dbReference type="ARBA" id="ARBA00022801"/>
    </source>
</evidence>
<dbReference type="PRINTS" id="PR00412">
    <property type="entry name" value="EPOXHYDRLASE"/>
</dbReference>
<dbReference type="PANTHER" id="PTHR43329">
    <property type="entry name" value="EPOXIDE HYDROLASE"/>
    <property type="match status" value="1"/>
</dbReference>
<feature type="domain" description="AB hydrolase-1" evidence="3">
    <location>
        <begin position="101"/>
        <end position="222"/>
    </location>
</feature>
<dbReference type="Gene3D" id="3.40.50.1820">
    <property type="entry name" value="alpha/beta hydrolase"/>
    <property type="match status" value="1"/>
</dbReference>
<dbReference type="InterPro" id="IPR029058">
    <property type="entry name" value="AB_hydrolase_fold"/>
</dbReference>
<accession>A0A7X5VIF0</accession>
<feature type="region of interest" description="Disordered" evidence="2">
    <location>
        <begin position="1"/>
        <end position="22"/>
    </location>
</feature>
<dbReference type="PROSITE" id="PS51318">
    <property type="entry name" value="TAT"/>
    <property type="match status" value="1"/>
</dbReference>
<sequence>MSTSPPDRPDQVVGDLPSTPPDRLPFTRRGFVGAAAAATGVSLLGGLATPTASAAPQRLRGNIGSVSTAPRLPAGFARTFTSRFVEANGIRQHVVIGGGGPPLLLIHGWPENWYAWRFLMPALARDFTVIVPDQRGIGLTEKAPYGYDTATLADDLAALMTALGHQRFAVVGHDTGYIIGYALAADHRDRVSRLVVAEIPGPPGVEDPEHPAPPLFLPEFLNNRLWHIPFNRVDDELIVDMVRSNADAFYRYEFAIQGGGATLPDHAIEYYVSLYNRDRSTLRASFGLYRAWDAILAQNMERQKVPLTLPVLGIGGANSWGPAAAAGMTPAASDVQAAVIAGAGHWVAEQAPAQMLELLRAFLAPYLTAAG</sequence>
<evidence type="ECO:0000313" key="5">
    <source>
        <dbReference type="Proteomes" id="UP000555407"/>
    </source>
</evidence>
<dbReference type="Proteomes" id="UP000555407">
    <property type="component" value="Unassembled WGS sequence"/>
</dbReference>
<reference evidence="4 5" key="1">
    <citation type="submission" date="2020-03" db="EMBL/GenBank/DDBJ databases">
        <title>Sequencing the genomes of 1000 actinobacteria strains.</title>
        <authorList>
            <person name="Klenk H.-P."/>
        </authorList>
    </citation>
    <scope>NUCLEOTIDE SEQUENCE [LARGE SCALE GENOMIC DNA]</scope>
    <source>
        <strain evidence="4 5">DSM 45490</strain>
    </source>
</reference>
<evidence type="ECO:0000313" key="4">
    <source>
        <dbReference type="EMBL" id="NIK61381.1"/>
    </source>
</evidence>
<dbReference type="EMBL" id="JAASRO010000001">
    <property type="protein sequence ID" value="NIK61381.1"/>
    <property type="molecule type" value="Genomic_DNA"/>
</dbReference>
<name>A0A7X5VIF0_9ACTN</name>
<keyword evidence="1" id="KW-0378">Hydrolase</keyword>
<protein>
    <submittedName>
        <fullName evidence="4">Pimeloyl-ACP methyl ester carboxylesterase</fullName>
    </submittedName>
</protein>
<evidence type="ECO:0000259" key="3">
    <source>
        <dbReference type="Pfam" id="PF00561"/>
    </source>
</evidence>
<gene>
    <name evidence="4" type="ORF">BJY22_007098</name>
</gene>
<evidence type="ECO:0000256" key="2">
    <source>
        <dbReference type="SAM" id="MobiDB-lite"/>
    </source>
</evidence>
<dbReference type="InterPro" id="IPR000639">
    <property type="entry name" value="Epox_hydrolase-like"/>
</dbReference>
<dbReference type="GO" id="GO:0016787">
    <property type="term" value="F:hydrolase activity"/>
    <property type="evidence" value="ECO:0007669"/>
    <property type="project" value="UniProtKB-KW"/>
</dbReference>
<organism evidence="4 5">
    <name type="scientific">Kribbella shirazensis</name>
    <dbReference type="NCBI Taxonomy" id="1105143"/>
    <lineage>
        <taxon>Bacteria</taxon>
        <taxon>Bacillati</taxon>
        <taxon>Actinomycetota</taxon>
        <taxon>Actinomycetes</taxon>
        <taxon>Propionibacteriales</taxon>
        <taxon>Kribbellaceae</taxon>
        <taxon>Kribbella</taxon>
    </lineage>
</organism>
<dbReference type="SUPFAM" id="SSF53474">
    <property type="entry name" value="alpha/beta-Hydrolases"/>
    <property type="match status" value="1"/>
</dbReference>
<dbReference type="InterPro" id="IPR000073">
    <property type="entry name" value="AB_hydrolase_1"/>
</dbReference>
<comment type="caution">
    <text evidence="4">The sequence shown here is derived from an EMBL/GenBank/DDBJ whole genome shotgun (WGS) entry which is preliminary data.</text>
</comment>
<dbReference type="Pfam" id="PF00561">
    <property type="entry name" value="Abhydrolase_1"/>
    <property type="match status" value="1"/>
</dbReference>
<dbReference type="AlphaFoldDB" id="A0A7X5VIF0"/>
<keyword evidence="5" id="KW-1185">Reference proteome</keyword>
<dbReference type="RefSeq" id="WP_167215853.1">
    <property type="nucleotide sequence ID" value="NZ_JAASRO010000001.1"/>
</dbReference>
<proteinExistence type="predicted"/>